<evidence type="ECO:0000256" key="5">
    <source>
        <dbReference type="ARBA" id="ARBA00023136"/>
    </source>
</evidence>
<evidence type="ECO:0000256" key="4">
    <source>
        <dbReference type="ARBA" id="ARBA00022989"/>
    </source>
</evidence>
<comment type="similarity">
    <text evidence="2 6">Belongs to the drug/metabolite transporter (DMT) superfamily. Plant drug/metabolite exporter (P-DME) (TC 2.A.7.4) family.</text>
</comment>
<evidence type="ECO:0000313" key="9">
    <source>
        <dbReference type="Proteomes" id="UP000734854"/>
    </source>
</evidence>
<reference evidence="8 9" key="1">
    <citation type="submission" date="2020-08" db="EMBL/GenBank/DDBJ databases">
        <title>Plant Genome Project.</title>
        <authorList>
            <person name="Zhang R.-G."/>
        </authorList>
    </citation>
    <scope>NUCLEOTIDE SEQUENCE [LARGE SCALE GENOMIC DNA]</scope>
    <source>
        <tissue evidence="8">Rhizome</tissue>
    </source>
</reference>
<evidence type="ECO:0000256" key="1">
    <source>
        <dbReference type="ARBA" id="ARBA00004141"/>
    </source>
</evidence>
<accession>A0A8J5GD02</accession>
<dbReference type="InterPro" id="IPR030184">
    <property type="entry name" value="WAT1-related"/>
</dbReference>
<feature type="domain" description="EamA" evidence="7">
    <location>
        <begin position="5"/>
        <end position="130"/>
    </location>
</feature>
<keyword evidence="4 6" id="KW-1133">Transmembrane helix</keyword>
<comment type="caution">
    <text evidence="8">The sequence shown here is derived from an EMBL/GenBank/DDBJ whole genome shotgun (WGS) entry which is preliminary data.</text>
</comment>
<dbReference type="GO" id="GO:0016020">
    <property type="term" value="C:membrane"/>
    <property type="evidence" value="ECO:0007669"/>
    <property type="project" value="UniProtKB-SubCell"/>
</dbReference>
<feature type="transmembrane region" description="Helical" evidence="6">
    <location>
        <begin position="178"/>
        <end position="198"/>
    </location>
</feature>
<feature type="transmembrane region" description="Helical" evidence="6">
    <location>
        <begin position="249"/>
        <end position="267"/>
    </location>
</feature>
<evidence type="ECO:0000313" key="8">
    <source>
        <dbReference type="EMBL" id="KAG6500023.1"/>
    </source>
</evidence>
<keyword evidence="3 6" id="KW-0812">Transmembrane</keyword>
<evidence type="ECO:0000256" key="2">
    <source>
        <dbReference type="ARBA" id="ARBA00007635"/>
    </source>
</evidence>
<dbReference type="AlphaFoldDB" id="A0A8J5GD02"/>
<name>A0A8J5GD02_ZINOF</name>
<feature type="domain" description="EamA" evidence="7">
    <location>
        <begin position="180"/>
        <end position="301"/>
    </location>
</feature>
<evidence type="ECO:0000259" key="7">
    <source>
        <dbReference type="Pfam" id="PF00892"/>
    </source>
</evidence>
<dbReference type="SUPFAM" id="SSF103481">
    <property type="entry name" value="Multidrug resistance efflux transporter EmrE"/>
    <property type="match status" value="2"/>
</dbReference>
<feature type="transmembrane region" description="Helical" evidence="6">
    <location>
        <begin position="210"/>
        <end position="229"/>
    </location>
</feature>
<organism evidence="8 9">
    <name type="scientific">Zingiber officinale</name>
    <name type="common">Ginger</name>
    <name type="synonym">Amomum zingiber</name>
    <dbReference type="NCBI Taxonomy" id="94328"/>
    <lineage>
        <taxon>Eukaryota</taxon>
        <taxon>Viridiplantae</taxon>
        <taxon>Streptophyta</taxon>
        <taxon>Embryophyta</taxon>
        <taxon>Tracheophyta</taxon>
        <taxon>Spermatophyta</taxon>
        <taxon>Magnoliopsida</taxon>
        <taxon>Liliopsida</taxon>
        <taxon>Zingiberales</taxon>
        <taxon>Zingiberaceae</taxon>
        <taxon>Zingiber</taxon>
    </lineage>
</organism>
<proteinExistence type="inferred from homology"/>
<dbReference type="Proteomes" id="UP000734854">
    <property type="component" value="Unassembled WGS sequence"/>
</dbReference>
<dbReference type="InterPro" id="IPR037185">
    <property type="entry name" value="EmrE-like"/>
</dbReference>
<dbReference type="EMBL" id="JACMSC010000011">
    <property type="protein sequence ID" value="KAG6500023.1"/>
    <property type="molecule type" value="Genomic_DNA"/>
</dbReference>
<comment type="subcellular location">
    <subcellularLocation>
        <location evidence="1 6">Membrane</location>
        <topology evidence="1 6">Multi-pass membrane protein</topology>
    </subcellularLocation>
</comment>
<feature type="transmembrane region" description="Helical" evidence="6">
    <location>
        <begin position="100"/>
        <end position="119"/>
    </location>
</feature>
<dbReference type="PANTHER" id="PTHR31218">
    <property type="entry name" value="WAT1-RELATED PROTEIN"/>
    <property type="match status" value="1"/>
</dbReference>
<evidence type="ECO:0000256" key="6">
    <source>
        <dbReference type="RuleBase" id="RU363077"/>
    </source>
</evidence>
<keyword evidence="9" id="KW-1185">Reference proteome</keyword>
<feature type="transmembrane region" description="Helical" evidence="6">
    <location>
        <begin position="131"/>
        <end position="158"/>
    </location>
</feature>
<dbReference type="InterPro" id="IPR000620">
    <property type="entry name" value="EamA_dom"/>
</dbReference>
<feature type="transmembrane region" description="Helical" evidence="6">
    <location>
        <begin position="39"/>
        <end position="56"/>
    </location>
</feature>
<feature type="transmembrane region" description="Helical" evidence="6">
    <location>
        <begin position="68"/>
        <end position="88"/>
    </location>
</feature>
<protein>
    <recommendedName>
        <fullName evidence="6">WAT1-related protein</fullName>
    </recommendedName>
</protein>
<gene>
    <name evidence="8" type="ORF">ZIOFF_039837</name>
</gene>
<feature type="transmembrane region" description="Helical" evidence="6">
    <location>
        <begin position="274"/>
        <end position="295"/>
    </location>
</feature>
<feature type="transmembrane region" description="Helical" evidence="6">
    <location>
        <begin position="7"/>
        <end position="27"/>
    </location>
</feature>
<dbReference type="GO" id="GO:0022857">
    <property type="term" value="F:transmembrane transporter activity"/>
    <property type="evidence" value="ECO:0007669"/>
    <property type="project" value="InterPro"/>
</dbReference>
<sequence>MEGTKAVVAMVVVQVVFAGVSIFYKLALNDGMDSRILIAYRYLFATAFLAPLAFFLERMSRPKMTWKVLMLVFFSGFFGGTLSQNLYLSSIRLTSATFPSAMTNLIPSMTFILAIIFRLESLEIGSISGRAKIFGTLTSVGGAMLLTFYKGVAIAIWPTHIHLLDSRHNAVSQGSSDHVMGSILAIMSCLSSAIWFIIQEKISKEYPCHYSSTALLCLMAAAQSVAYALCVERNMSNWKIGFDVRFLAVAYSGVVASGLILTVMSWCIKKKGPLFASAFYPLLLVIVALLSSLLLDEKLHLGRYYLDDMHGCLWCFGGNGEVAKVRETTENYDLSSVELGVDSASNTTGFQEEKKQIIHLGGEWEHRSMPPK</sequence>
<dbReference type="Pfam" id="PF00892">
    <property type="entry name" value="EamA"/>
    <property type="match status" value="2"/>
</dbReference>
<keyword evidence="5 6" id="KW-0472">Membrane</keyword>
<evidence type="ECO:0000256" key="3">
    <source>
        <dbReference type="ARBA" id="ARBA00022692"/>
    </source>
</evidence>